<accession>A0ABQ6AQ81</accession>
<proteinExistence type="predicted"/>
<gene>
    <name evidence="1" type="ORF">GCM10007855_37120</name>
</gene>
<dbReference type="Proteomes" id="UP001156660">
    <property type="component" value="Unassembled WGS sequence"/>
</dbReference>
<evidence type="ECO:0000313" key="1">
    <source>
        <dbReference type="EMBL" id="GLR76837.1"/>
    </source>
</evidence>
<reference evidence="2" key="1">
    <citation type="journal article" date="2019" name="Int. J. Syst. Evol. Microbiol.">
        <title>The Global Catalogue of Microorganisms (GCM) 10K type strain sequencing project: providing services to taxonomists for standard genome sequencing and annotation.</title>
        <authorList>
            <consortium name="The Broad Institute Genomics Platform"/>
            <consortium name="The Broad Institute Genome Sequencing Center for Infectious Disease"/>
            <person name="Wu L."/>
            <person name="Ma J."/>
        </authorList>
    </citation>
    <scope>NUCLEOTIDE SEQUENCE [LARGE SCALE GENOMIC DNA]</scope>
    <source>
        <strain evidence="2">NBRC 105001</strain>
    </source>
</reference>
<protein>
    <submittedName>
        <fullName evidence="1">Uncharacterized protein</fullName>
    </submittedName>
</protein>
<sequence>MHPIDCNVSWILLLEGLIMSKLKKSNVDKAIQFTQPLSYRVLHWHRDNNGNVIKTFMPLKPYQTLQH</sequence>
<comment type="caution">
    <text evidence="1">The sequence shown here is derived from an EMBL/GenBank/DDBJ whole genome shotgun (WGS) entry which is preliminary data.</text>
</comment>
<name>A0ABQ6AQ81_9GAMM</name>
<keyword evidence="2" id="KW-1185">Reference proteome</keyword>
<organism evidence="1 2">
    <name type="scientific">Aliivibrio sifiae</name>
    <dbReference type="NCBI Taxonomy" id="566293"/>
    <lineage>
        <taxon>Bacteria</taxon>
        <taxon>Pseudomonadati</taxon>
        <taxon>Pseudomonadota</taxon>
        <taxon>Gammaproteobacteria</taxon>
        <taxon>Vibrionales</taxon>
        <taxon>Vibrionaceae</taxon>
        <taxon>Aliivibrio</taxon>
    </lineage>
</organism>
<dbReference type="EMBL" id="BSOU01000014">
    <property type="protein sequence ID" value="GLR76837.1"/>
    <property type="molecule type" value="Genomic_DNA"/>
</dbReference>
<evidence type="ECO:0000313" key="2">
    <source>
        <dbReference type="Proteomes" id="UP001156660"/>
    </source>
</evidence>